<feature type="compositionally biased region" description="Polar residues" evidence="2">
    <location>
        <begin position="287"/>
        <end position="302"/>
    </location>
</feature>
<dbReference type="EMBL" id="NHTK01005839">
    <property type="protein sequence ID" value="PPQ73035.1"/>
    <property type="molecule type" value="Genomic_DNA"/>
</dbReference>
<evidence type="ECO:0000256" key="1">
    <source>
        <dbReference type="RuleBase" id="RU366020"/>
    </source>
</evidence>
<feature type="compositionally biased region" description="Low complexity" evidence="2">
    <location>
        <begin position="393"/>
        <end position="402"/>
    </location>
</feature>
<comment type="caution">
    <text evidence="4">The sequence shown here is derived from an EMBL/GenBank/DDBJ whole genome shotgun (WGS) entry which is preliminary data.</text>
</comment>
<feature type="domain" description="PPM-type phosphatase" evidence="3">
    <location>
        <begin position="117"/>
        <end position="590"/>
    </location>
</feature>
<evidence type="ECO:0000259" key="3">
    <source>
        <dbReference type="PROSITE" id="PS51746"/>
    </source>
</evidence>
<evidence type="ECO:0000313" key="5">
    <source>
        <dbReference type="Proteomes" id="UP000284842"/>
    </source>
</evidence>
<comment type="catalytic activity">
    <reaction evidence="1">
        <text>O-phospho-L-threonyl-[protein] + H2O = L-threonyl-[protein] + phosphate</text>
        <dbReference type="Rhea" id="RHEA:47004"/>
        <dbReference type="Rhea" id="RHEA-COMP:11060"/>
        <dbReference type="Rhea" id="RHEA-COMP:11605"/>
        <dbReference type="ChEBI" id="CHEBI:15377"/>
        <dbReference type="ChEBI" id="CHEBI:30013"/>
        <dbReference type="ChEBI" id="CHEBI:43474"/>
        <dbReference type="ChEBI" id="CHEBI:61977"/>
        <dbReference type="EC" id="3.1.3.16"/>
    </reaction>
</comment>
<feature type="compositionally biased region" description="Low complexity" evidence="2">
    <location>
        <begin position="27"/>
        <end position="38"/>
    </location>
</feature>
<dbReference type="AlphaFoldDB" id="A0A409W3I0"/>
<dbReference type="InterPro" id="IPR001932">
    <property type="entry name" value="PPM-type_phosphatase-like_dom"/>
</dbReference>
<gene>
    <name evidence="4" type="ORF">CVT24_001415</name>
</gene>
<dbReference type="EC" id="3.1.3.16" evidence="1"/>
<feature type="region of interest" description="Disordered" evidence="2">
    <location>
        <begin position="25"/>
        <end position="48"/>
    </location>
</feature>
<keyword evidence="1" id="KW-0464">Manganese</keyword>
<dbReference type="Gene3D" id="3.60.40.10">
    <property type="entry name" value="PPM-type phosphatase domain"/>
    <property type="match status" value="1"/>
</dbReference>
<comment type="similarity">
    <text evidence="1">Belongs to the PP2C family.</text>
</comment>
<dbReference type="PANTHER" id="PTHR12320:SF84">
    <property type="entry name" value="PROTEIN PHOSPHATASE"/>
    <property type="match status" value="1"/>
</dbReference>
<comment type="catalytic activity">
    <reaction evidence="1">
        <text>O-phospho-L-seryl-[protein] + H2O = L-seryl-[protein] + phosphate</text>
        <dbReference type="Rhea" id="RHEA:20629"/>
        <dbReference type="Rhea" id="RHEA-COMP:9863"/>
        <dbReference type="Rhea" id="RHEA-COMP:11604"/>
        <dbReference type="ChEBI" id="CHEBI:15377"/>
        <dbReference type="ChEBI" id="CHEBI:29999"/>
        <dbReference type="ChEBI" id="CHEBI:43474"/>
        <dbReference type="ChEBI" id="CHEBI:83421"/>
        <dbReference type="EC" id="3.1.3.16"/>
    </reaction>
</comment>
<dbReference type="STRING" id="181874.A0A409W3I0"/>
<dbReference type="SMART" id="SM00332">
    <property type="entry name" value="PP2Cc"/>
    <property type="match status" value="1"/>
</dbReference>
<feature type="region of interest" description="Disordered" evidence="2">
    <location>
        <begin position="287"/>
        <end position="341"/>
    </location>
</feature>
<feature type="region of interest" description="Disordered" evidence="2">
    <location>
        <begin position="73"/>
        <end position="97"/>
    </location>
</feature>
<keyword evidence="1" id="KW-0378">Hydrolase</keyword>
<comment type="cofactor">
    <cofactor evidence="1">
        <name>Mg(2+)</name>
        <dbReference type="ChEBI" id="CHEBI:18420"/>
    </cofactor>
</comment>
<feature type="compositionally biased region" description="Low complexity" evidence="2">
    <location>
        <begin position="460"/>
        <end position="488"/>
    </location>
</feature>
<feature type="compositionally biased region" description="Polar residues" evidence="2">
    <location>
        <begin position="39"/>
        <end position="48"/>
    </location>
</feature>
<feature type="compositionally biased region" description="Low complexity" evidence="2">
    <location>
        <begin position="325"/>
        <end position="339"/>
    </location>
</feature>
<keyword evidence="1" id="KW-0460">Magnesium</keyword>
<dbReference type="GO" id="GO:0046872">
    <property type="term" value="F:metal ion binding"/>
    <property type="evidence" value="ECO:0007669"/>
    <property type="project" value="UniProtKB-UniRule"/>
</dbReference>
<dbReference type="PROSITE" id="PS51746">
    <property type="entry name" value="PPM_2"/>
    <property type="match status" value="1"/>
</dbReference>
<dbReference type="OrthoDB" id="60843at2759"/>
<organism evidence="4 5">
    <name type="scientific">Panaeolus cyanescens</name>
    <dbReference type="NCBI Taxonomy" id="181874"/>
    <lineage>
        <taxon>Eukaryota</taxon>
        <taxon>Fungi</taxon>
        <taxon>Dikarya</taxon>
        <taxon>Basidiomycota</taxon>
        <taxon>Agaricomycotina</taxon>
        <taxon>Agaricomycetes</taxon>
        <taxon>Agaricomycetidae</taxon>
        <taxon>Agaricales</taxon>
        <taxon>Agaricineae</taxon>
        <taxon>Galeropsidaceae</taxon>
        <taxon>Panaeolus</taxon>
    </lineage>
</organism>
<feature type="region of interest" description="Disordered" evidence="2">
    <location>
        <begin position="385"/>
        <end position="404"/>
    </location>
</feature>
<comment type="cofactor">
    <cofactor evidence="1">
        <name>Mn(2+)</name>
        <dbReference type="ChEBI" id="CHEBI:29035"/>
    </cofactor>
</comment>
<feature type="region of interest" description="Disordered" evidence="2">
    <location>
        <begin position="193"/>
        <end position="220"/>
    </location>
</feature>
<feature type="region of interest" description="Disordered" evidence="2">
    <location>
        <begin position="522"/>
        <end position="565"/>
    </location>
</feature>
<dbReference type="InParanoid" id="A0A409W3I0"/>
<accession>A0A409W3I0</accession>
<evidence type="ECO:0000313" key="4">
    <source>
        <dbReference type="EMBL" id="PPQ73035.1"/>
    </source>
</evidence>
<dbReference type="PANTHER" id="PTHR12320">
    <property type="entry name" value="PROTEIN PHOSPHATASE 2C"/>
    <property type="match status" value="1"/>
</dbReference>
<dbReference type="SUPFAM" id="SSF81606">
    <property type="entry name" value="PP2C-like"/>
    <property type="match status" value="1"/>
</dbReference>
<dbReference type="GO" id="GO:0004722">
    <property type="term" value="F:protein serine/threonine phosphatase activity"/>
    <property type="evidence" value="ECO:0007669"/>
    <property type="project" value="UniProtKB-EC"/>
</dbReference>
<proteinExistence type="inferred from homology"/>
<sequence>MKRLSLYSSVLPKVRSNSLSTLAVVQAPTPSSTSRPAPKQSQHSQLALTHVQPSPSLHPAIISYAPQITSIPVHSPSLSSHSTPHSDQPRKSKRPRLNYQLDVGAYGIPKSHRNQTSNSYAHTALSVQVGEDAYFIRDNAMGIADGVGGWAKSANYPQSPQIPTPSALFSRRLMHFCSAELDSLALHQQLPIEPTTRPPSISKFSFTHPLKPPPPQPEPYPPIFDQLLSNSLEELSEGINVLNILEHAYNSTIKAHTNPTLPIPTPLTTGSSTALVAVLDHPPQLSEQNQQVSLYQSPSSEPNYAAGSLPSDPHPTFTASPLPFSDPASTIPSSSPSPSHTQSYDAILRIAHLGDCMGILIREDNITWRTDEMWWGYNHPLQLGPLEQPPTPSTKSSLPTQPHTFSLPVRENDILILASDGLSDNLWDDDILDEVVKFRRSYNWDTDDAVEVSFERARSRSSSPSSRSSSSSSRSSSTAPTTPDSLSASLSNLHLASSSSASPSSLRRKTFAKMLSEALCSRAKRVSERRGSRSMLRRRRPSSIPEEQPHNSQVKEEQEDEIPFARRARMSGKVFRGGKPDDISVVVAVISRIDSSSSPESMDR</sequence>
<keyword evidence="1" id="KW-0904">Protein phosphatase</keyword>
<keyword evidence="1" id="KW-0479">Metal-binding</keyword>
<name>A0A409W3I0_9AGAR</name>
<evidence type="ECO:0000256" key="2">
    <source>
        <dbReference type="SAM" id="MobiDB-lite"/>
    </source>
</evidence>
<feature type="compositionally biased region" description="Low complexity" evidence="2">
    <location>
        <begin position="73"/>
        <end position="86"/>
    </location>
</feature>
<dbReference type="Proteomes" id="UP000284842">
    <property type="component" value="Unassembled WGS sequence"/>
</dbReference>
<feature type="region of interest" description="Disordered" evidence="2">
    <location>
        <begin position="453"/>
        <end position="488"/>
    </location>
</feature>
<dbReference type="InterPro" id="IPR039123">
    <property type="entry name" value="PPTC7"/>
</dbReference>
<reference evidence="4 5" key="1">
    <citation type="journal article" date="2018" name="Evol. Lett.">
        <title>Horizontal gene cluster transfer increased hallucinogenic mushroom diversity.</title>
        <authorList>
            <person name="Reynolds H.T."/>
            <person name="Vijayakumar V."/>
            <person name="Gluck-Thaler E."/>
            <person name="Korotkin H.B."/>
            <person name="Matheny P.B."/>
            <person name="Slot J.C."/>
        </authorList>
    </citation>
    <scope>NUCLEOTIDE SEQUENCE [LARGE SCALE GENOMIC DNA]</scope>
    <source>
        <strain evidence="4 5">2629</strain>
    </source>
</reference>
<feature type="compositionally biased region" description="Basic and acidic residues" evidence="2">
    <location>
        <begin position="547"/>
        <end position="556"/>
    </location>
</feature>
<keyword evidence="5" id="KW-1185">Reference proteome</keyword>
<dbReference type="InterPro" id="IPR036457">
    <property type="entry name" value="PPM-type-like_dom_sf"/>
</dbReference>
<feature type="compositionally biased region" description="Pro residues" evidence="2">
    <location>
        <begin position="210"/>
        <end position="220"/>
    </location>
</feature>
<protein>
    <recommendedName>
        <fullName evidence="1">Protein phosphatase</fullName>
        <ecNumber evidence="1">3.1.3.16</ecNumber>
    </recommendedName>
</protein>